<proteinExistence type="predicted"/>
<dbReference type="InterPro" id="IPR052022">
    <property type="entry name" value="26kDa_periplasmic_antigen"/>
</dbReference>
<dbReference type="AlphaFoldDB" id="A0A0H5SGM1"/>
<dbReference type="RefSeq" id="WP_103202300.1">
    <property type="nucleotide sequence ID" value="NZ_CVTD020000011.1"/>
</dbReference>
<evidence type="ECO:0000313" key="2">
    <source>
        <dbReference type="Proteomes" id="UP000236497"/>
    </source>
</evidence>
<keyword evidence="2" id="KW-1185">Reference proteome</keyword>
<dbReference type="Proteomes" id="UP000236497">
    <property type="component" value="Unassembled WGS sequence"/>
</dbReference>
<evidence type="ECO:0000313" key="1">
    <source>
        <dbReference type="EMBL" id="CRZ34180.1"/>
    </source>
</evidence>
<organism evidence="1 2">
    <name type="scientific">Herbinix hemicellulosilytica</name>
    <dbReference type="NCBI Taxonomy" id="1564487"/>
    <lineage>
        <taxon>Bacteria</taxon>
        <taxon>Bacillati</taxon>
        <taxon>Bacillota</taxon>
        <taxon>Clostridia</taxon>
        <taxon>Lachnospirales</taxon>
        <taxon>Lachnospiraceae</taxon>
        <taxon>Herbinix</taxon>
    </lineage>
</organism>
<dbReference type="Gene3D" id="3.30.70.2970">
    <property type="entry name" value="Protein of unknown function (DUF541), domain 2"/>
    <property type="match status" value="1"/>
</dbReference>
<dbReference type="PANTHER" id="PTHR34387">
    <property type="entry name" value="SLR1258 PROTEIN"/>
    <property type="match status" value="1"/>
</dbReference>
<accession>A0A0H5SGM1</accession>
<dbReference type="Gene3D" id="3.30.110.170">
    <property type="entry name" value="Protein of unknown function (DUF541), domain 1"/>
    <property type="match status" value="1"/>
</dbReference>
<name>A0A0H5SGM1_HERHM</name>
<protein>
    <submittedName>
        <fullName evidence="1">Uncharacterized protein</fullName>
    </submittedName>
</protein>
<dbReference type="OrthoDB" id="9785192at2"/>
<sequence>MFLNNNDGQINGNSIIVTGRGRITAVPDLAIIRLGVITSGEVLSDIQEYNARISQSVLNGLRNMGIEDIRTYRYLIDKIYEFENNLRIDRGYSVQNMFEIQTGMLDTVGTVIDVAVSLGANLVESISFEVSTIDQYYLEALRQALLNGIEKASVMAEVFNTRPDPVPKRIVENSLPVPLSRTFFRDELAATPIEPGTTNIEAVVTMEFGYS</sequence>
<dbReference type="GO" id="GO:0006974">
    <property type="term" value="P:DNA damage response"/>
    <property type="evidence" value="ECO:0007669"/>
    <property type="project" value="TreeGrafter"/>
</dbReference>
<dbReference type="EMBL" id="CVTD020000011">
    <property type="protein sequence ID" value="CRZ34180.1"/>
    <property type="molecule type" value="Genomic_DNA"/>
</dbReference>
<dbReference type="PANTHER" id="PTHR34387:SF1">
    <property type="entry name" value="PERIPLASMIC IMMUNOGENIC PROTEIN"/>
    <property type="match status" value="1"/>
</dbReference>
<gene>
    <name evidence="1" type="ORF">HHT355_0977</name>
</gene>
<reference evidence="1 2" key="1">
    <citation type="submission" date="2015-06" db="EMBL/GenBank/DDBJ databases">
        <authorList>
            <person name="Wibberg Daniel"/>
        </authorList>
    </citation>
    <scope>NUCLEOTIDE SEQUENCE [LARGE SCALE GENOMIC DNA]</scope>
    <source>
        <strain evidence="1 2">T3/55T</strain>
    </source>
</reference>
<dbReference type="Pfam" id="PF04402">
    <property type="entry name" value="SIMPL"/>
    <property type="match status" value="1"/>
</dbReference>
<dbReference type="InterPro" id="IPR007497">
    <property type="entry name" value="SIMPL/DUF541"/>
</dbReference>